<reference evidence="6 7" key="2">
    <citation type="submission" date="2019-02" db="EMBL/GenBank/DDBJ databases">
        <title>'Lichenibacterium ramalinii' gen. nov. sp. nov., 'Lichenibacterium minor' gen. nov. sp. nov.</title>
        <authorList>
            <person name="Pankratov T."/>
        </authorList>
    </citation>
    <scope>NUCLEOTIDE SEQUENCE [LARGE SCALE GENOMIC DNA]</scope>
    <source>
        <strain evidence="6 7">RmlP026</strain>
    </source>
</reference>
<evidence type="ECO:0000256" key="1">
    <source>
        <dbReference type="ARBA" id="ARBA00004196"/>
    </source>
</evidence>
<evidence type="ECO:0000313" key="7">
    <source>
        <dbReference type="Proteomes" id="UP000290759"/>
    </source>
</evidence>
<comment type="similarity">
    <text evidence="2">Belongs to the bacterial solute-binding protein 7 family.</text>
</comment>
<evidence type="ECO:0000256" key="3">
    <source>
        <dbReference type="ARBA" id="ARBA00022448"/>
    </source>
</evidence>
<dbReference type="PROSITE" id="PS51318">
    <property type="entry name" value="TAT"/>
    <property type="match status" value="1"/>
</dbReference>
<dbReference type="AlphaFoldDB" id="A0A4Q2U227"/>
<evidence type="ECO:0000256" key="2">
    <source>
        <dbReference type="ARBA" id="ARBA00009023"/>
    </source>
</evidence>
<reference evidence="6 7" key="1">
    <citation type="submission" date="2018-12" db="EMBL/GenBank/DDBJ databases">
        <authorList>
            <person name="Grouzdev D.S."/>
            <person name="Krutkina M.S."/>
        </authorList>
    </citation>
    <scope>NUCLEOTIDE SEQUENCE [LARGE SCALE GENOMIC DNA]</scope>
    <source>
        <strain evidence="6 7">RmlP026</strain>
    </source>
</reference>
<accession>A0A4Q2U227</accession>
<dbReference type="PANTHER" id="PTHR33376:SF4">
    <property type="entry name" value="SIALIC ACID-BINDING PERIPLASMIC PROTEIN SIAP"/>
    <property type="match status" value="1"/>
</dbReference>
<evidence type="ECO:0000313" key="6">
    <source>
        <dbReference type="EMBL" id="RYC30170.1"/>
    </source>
</evidence>
<dbReference type="PIRSF" id="PIRSF006470">
    <property type="entry name" value="DctB"/>
    <property type="match status" value="1"/>
</dbReference>
<comment type="caution">
    <text evidence="6">The sequence shown here is derived from an EMBL/GenBank/DDBJ whole genome shotgun (WGS) entry which is preliminary data.</text>
</comment>
<dbReference type="GO" id="GO:0055085">
    <property type="term" value="P:transmembrane transport"/>
    <property type="evidence" value="ECO:0007669"/>
    <property type="project" value="InterPro"/>
</dbReference>
<evidence type="ECO:0000256" key="5">
    <source>
        <dbReference type="SAM" id="SignalP"/>
    </source>
</evidence>
<keyword evidence="3" id="KW-0813">Transport</keyword>
<dbReference type="OrthoDB" id="9803763at2"/>
<dbReference type="NCBIfam" id="NF037995">
    <property type="entry name" value="TRAP_S1"/>
    <property type="match status" value="1"/>
</dbReference>
<keyword evidence="4 5" id="KW-0732">Signal</keyword>
<dbReference type="PANTHER" id="PTHR33376">
    <property type="match status" value="1"/>
</dbReference>
<dbReference type="Gene3D" id="3.40.190.170">
    <property type="entry name" value="Bacterial extracellular solute-binding protein, family 7"/>
    <property type="match status" value="1"/>
</dbReference>
<dbReference type="EMBL" id="QYBB01000030">
    <property type="protein sequence ID" value="RYC30170.1"/>
    <property type="molecule type" value="Genomic_DNA"/>
</dbReference>
<dbReference type="InterPro" id="IPR006311">
    <property type="entry name" value="TAT_signal"/>
</dbReference>
<feature type="chain" id="PRO_5020279268" evidence="5">
    <location>
        <begin position="31"/>
        <end position="339"/>
    </location>
</feature>
<gene>
    <name evidence="6" type="ORF">D3273_20045</name>
</gene>
<organism evidence="6 7">
    <name type="scientific">Lichenibacterium minor</name>
    <dbReference type="NCBI Taxonomy" id="2316528"/>
    <lineage>
        <taxon>Bacteria</taxon>
        <taxon>Pseudomonadati</taxon>
        <taxon>Pseudomonadota</taxon>
        <taxon>Alphaproteobacteria</taxon>
        <taxon>Hyphomicrobiales</taxon>
        <taxon>Lichenihabitantaceae</taxon>
        <taxon>Lichenibacterium</taxon>
    </lineage>
</organism>
<dbReference type="InterPro" id="IPR038404">
    <property type="entry name" value="TRAP_DctP_sf"/>
</dbReference>
<dbReference type="Pfam" id="PF03480">
    <property type="entry name" value="DctP"/>
    <property type="match status" value="1"/>
</dbReference>
<keyword evidence="7" id="KW-1185">Reference proteome</keyword>
<dbReference type="InterPro" id="IPR018389">
    <property type="entry name" value="DctP_fam"/>
</dbReference>
<dbReference type="GO" id="GO:0030288">
    <property type="term" value="C:outer membrane-bounded periplasmic space"/>
    <property type="evidence" value="ECO:0007669"/>
    <property type="project" value="InterPro"/>
</dbReference>
<name>A0A4Q2U227_9HYPH</name>
<comment type="subcellular location">
    <subcellularLocation>
        <location evidence="1">Cell envelope</location>
    </subcellularLocation>
</comment>
<dbReference type="InterPro" id="IPR004682">
    <property type="entry name" value="TRAP_DctP"/>
</dbReference>
<dbReference type="NCBIfam" id="TIGR00787">
    <property type="entry name" value="dctP"/>
    <property type="match status" value="1"/>
</dbReference>
<evidence type="ECO:0000256" key="4">
    <source>
        <dbReference type="ARBA" id="ARBA00022729"/>
    </source>
</evidence>
<protein>
    <submittedName>
        <fullName evidence="6">TRAP transporter substrate-binding protein</fullName>
    </submittedName>
</protein>
<feature type="signal peptide" evidence="5">
    <location>
        <begin position="1"/>
        <end position="30"/>
    </location>
</feature>
<dbReference type="RefSeq" id="WP_129228671.1">
    <property type="nucleotide sequence ID" value="NZ_QYBB01000030.1"/>
</dbReference>
<proteinExistence type="inferred from homology"/>
<sequence>MPMSRRTLLKSTAASAMVASPFVSRAWAQAAEFTFKYANNAPASHPMNVRAQEAAKRILTETNGRFDLKVFPNNQLGGDSDVLGQLRSGAVECFSLSPLILSTLIPSASISGVGFAFADYPAVWKALDGDLGAYMRAQIVKAGLVVMDKVWDNGFRQITTSTKPINTPADLGNFKLRVLSSPISTSMFKALGAAPTTISFAETYSSLQTKVTDGQENPLALISAAKFYEVQKYCSLTSHQWDGYWFLVNRRAWDRVPAPMKDIVSTAINDAGMAERGDTATLNASLATELGTKGMTFNKPDQAPFRDVLRKSGFYEEWKKKFGDEAWGLLVKASNGGLD</sequence>
<dbReference type="Proteomes" id="UP000290759">
    <property type="component" value="Unassembled WGS sequence"/>
</dbReference>
<dbReference type="CDD" id="cd13603">
    <property type="entry name" value="PBP2_TRAP_Siap_TeaA_like"/>
    <property type="match status" value="1"/>
</dbReference>